<feature type="signal peptide" evidence="5">
    <location>
        <begin position="1"/>
        <end position="26"/>
    </location>
</feature>
<reference evidence="6 7" key="1">
    <citation type="submission" date="2019-05" db="EMBL/GenBank/DDBJ databases">
        <title>A Chromosome-scale Meerkat (S. suricatta) Genome Assembly.</title>
        <authorList>
            <person name="Dudchenko O."/>
            <person name="Lieberman Aiden E."/>
            <person name="Tung J."/>
            <person name="Barreiro L.B."/>
            <person name="Clutton-Brock T.H."/>
        </authorList>
    </citation>
    <scope>NUCLEOTIDE SEQUENCE [LARGE SCALE GENOMIC DNA]</scope>
</reference>
<gene>
    <name evidence="6" type="primary">IGFL3</name>
</gene>
<dbReference type="Pfam" id="PF14653">
    <property type="entry name" value="IGFL"/>
    <property type="match status" value="1"/>
</dbReference>
<evidence type="ECO:0000256" key="4">
    <source>
        <dbReference type="ARBA" id="ARBA00022729"/>
    </source>
</evidence>
<name>A0A673VL98_SURSU</name>
<dbReference type="InterPro" id="IPR032744">
    <property type="entry name" value="IGFL"/>
</dbReference>
<evidence type="ECO:0000256" key="3">
    <source>
        <dbReference type="ARBA" id="ARBA00022525"/>
    </source>
</evidence>
<evidence type="ECO:0000256" key="2">
    <source>
        <dbReference type="ARBA" id="ARBA00009529"/>
    </source>
</evidence>
<dbReference type="RefSeq" id="XP_029781698.1">
    <property type="nucleotide sequence ID" value="XM_029925838.1"/>
</dbReference>
<dbReference type="Proteomes" id="UP000472268">
    <property type="component" value="Chromosome 16"/>
</dbReference>
<accession>A0A673VL98</accession>
<dbReference type="OrthoDB" id="9834561at2759"/>
<proteinExistence type="inferred from homology"/>
<organism evidence="6 7">
    <name type="scientific">Suricata suricatta</name>
    <name type="common">Meerkat</name>
    <dbReference type="NCBI Taxonomy" id="37032"/>
    <lineage>
        <taxon>Eukaryota</taxon>
        <taxon>Metazoa</taxon>
        <taxon>Chordata</taxon>
        <taxon>Craniata</taxon>
        <taxon>Vertebrata</taxon>
        <taxon>Euteleostomi</taxon>
        <taxon>Mammalia</taxon>
        <taxon>Eutheria</taxon>
        <taxon>Laurasiatheria</taxon>
        <taxon>Carnivora</taxon>
        <taxon>Feliformia</taxon>
        <taxon>Herpestidae</taxon>
        <taxon>Suricata</taxon>
    </lineage>
</organism>
<protein>
    <submittedName>
        <fullName evidence="6">IGF like family member 3</fullName>
    </submittedName>
</protein>
<comment type="similarity">
    <text evidence="2">Belongs to the IGFL family.</text>
</comment>
<reference evidence="6" key="2">
    <citation type="submission" date="2025-08" db="UniProtKB">
        <authorList>
            <consortium name="Ensembl"/>
        </authorList>
    </citation>
    <scope>IDENTIFICATION</scope>
</reference>
<dbReference type="GO" id="GO:0005615">
    <property type="term" value="C:extracellular space"/>
    <property type="evidence" value="ECO:0007669"/>
    <property type="project" value="TreeGrafter"/>
</dbReference>
<dbReference type="PANTHER" id="PTHR34827:SF5">
    <property type="entry name" value="INSULIN GROWTH FACTOR-LIKE FAMILY MEMBER 3"/>
    <property type="match status" value="1"/>
</dbReference>
<dbReference type="AlphaFoldDB" id="A0A673VL98"/>
<sequence>MTPRRCILGVPVCITIFFLQGSKVAADAPMGSAPWLCHPAPRCGDHLYDPLQHCCHDDAILLLNQTRKCGSCTFWPCLELCCPESFGHQRFVVRLKVPGTQARCSSLPTSRTCSR</sequence>
<dbReference type="GeneID" id="115280764"/>
<keyword evidence="3" id="KW-0964">Secreted</keyword>
<evidence type="ECO:0000256" key="5">
    <source>
        <dbReference type="SAM" id="SignalP"/>
    </source>
</evidence>
<dbReference type="PANTHER" id="PTHR34827">
    <property type="entry name" value="INSULIN GROWTH FACTOR-LIKE FAMILY MEMBER 3-RELATED"/>
    <property type="match status" value="1"/>
</dbReference>
<reference evidence="6" key="3">
    <citation type="submission" date="2025-09" db="UniProtKB">
        <authorList>
            <consortium name="Ensembl"/>
        </authorList>
    </citation>
    <scope>IDENTIFICATION</scope>
</reference>
<evidence type="ECO:0000256" key="1">
    <source>
        <dbReference type="ARBA" id="ARBA00004613"/>
    </source>
</evidence>
<comment type="subcellular location">
    <subcellularLocation>
        <location evidence="1">Secreted</location>
    </subcellularLocation>
</comment>
<evidence type="ECO:0000313" key="6">
    <source>
        <dbReference type="Ensembl" id="ENSSSUP00005034587.1"/>
    </source>
</evidence>
<dbReference type="Ensembl" id="ENSSSUT00005039416.1">
    <property type="protein sequence ID" value="ENSSSUP00005034587.1"/>
    <property type="gene ID" value="ENSSSUG00005022229.1"/>
</dbReference>
<dbReference type="GO" id="GO:0005102">
    <property type="term" value="F:signaling receptor binding"/>
    <property type="evidence" value="ECO:0007669"/>
    <property type="project" value="TreeGrafter"/>
</dbReference>
<keyword evidence="4 5" id="KW-0732">Signal</keyword>
<dbReference type="OMA" id="VWGITVF"/>
<keyword evidence="7" id="KW-1185">Reference proteome</keyword>
<evidence type="ECO:0000313" key="7">
    <source>
        <dbReference type="Proteomes" id="UP000472268"/>
    </source>
</evidence>
<feature type="chain" id="PRO_5025490436" evidence="5">
    <location>
        <begin position="27"/>
        <end position="115"/>
    </location>
</feature>
<dbReference type="CTD" id="388555"/>